<accession>A0A6S7AT13</accession>
<dbReference type="EMBL" id="CADIKK010000001">
    <property type="protein sequence ID" value="CAB3776921.1"/>
    <property type="molecule type" value="Genomic_DNA"/>
</dbReference>
<evidence type="ECO:0000313" key="4">
    <source>
        <dbReference type="EMBL" id="CAB3776921.1"/>
    </source>
</evidence>
<feature type="domain" description="EfeO-type cupredoxin-like" evidence="3">
    <location>
        <begin position="4"/>
        <end position="101"/>
    </location>
</feature>
<reference evidence="4 5" key="1">
    <citation type="submission" date="2020-04" db="EMBL/GenBank/DDBJ databases">
        <authorList>
            <person name="De Canck E."/>
        </authorList>
    </citation>
    <scope>NUCLEOTIDE SEQUENCE [LARGE SCALE GENOMIC DNA]</scope>
    <source>
        <strain evidence="4 5">LMG 28614</strain>
    </source>
</reference>
<protein>
    <recommendedName>
        <fullName evidence="3">EfeO-type cupredoxin-like domain-containing protein</fullName>
    </recommendedName>
</protein>
<evidence type="ECO:0000256" key="2">
    <source>
        <dbReference type="SAM" id="SignalP"/>
    </source>
</evidence>
<dbReference type="Pfam" id="PF13473">
    <property type="entry name" value="Cupredoxin_1"/>
    <property type="match status" value="1"/>
</dbReference>
<dbReference type="Proteomes" id="UP000494365">
    <property type="component" value="Unassembled WGS sequence"/>
</dbReference>
<feature type="chain" id="PRO_5028851014" description="EfeO-type cupredoxin-like domain-containing protein" evidence="2">
    <location>
        <begin position="21"/>
        <end position="104"/>
    </location>
</feature>
<dbReference type="Gene3D" id="2.60.40.420">
    <property type="entry name" value="Cupredoxins - blue copper proteins"/>
    <property type="match status" value="1"/>
</dbReference>
<dbReference type="CDD" id="cd13921">
    <property type="entry name" value="Amicyanin"/>
    <property type="match status" value="1"/>
</dbReference>
<evidence type="ECO:0000313" key="5">
    <source>
        <dbReference type="Proteomes" id="UP000494365"/>
    </source>
</evidence>
<keyword evidence="2" id="KW-0732">Signal</keyword>
<comment type="subcellular location">
    <subcellularLocation>
        <location evidence="1">Periplasm</location>
    </subcellularLocation>
</comment>
<dbReference type="InterPro" id="IPR028096">
    <property type="entry name" value="EfeO_Cupredoxin"/>
</dbReference>
<dbReference type="PANTHER" id="PTHR36507">
    <property type="entry name" value="BLL1555 PROTEIN"/>
    <property type="match status" value="1"/>
</dbReference>
<dbReference type="SUPFAM" id="SSF49503">
    <property type="entry name" value="Cupredoxins"/>
    <property type="match status" value="1"/>
</dbReference>
<name>A0A6S7AT13_9BURK</name>
<dbReference type="AlphaFoldDB" id="A0A6S7AT13"/>
<dbReference type="InterPro" id="IPR008972">
    <property type="entry name" value="Cupredoxin"/>
</dbReference>
<dbReference type="InterPro" id="IPR052721">
    <property type="entry name" value="ET_Amicyanin"/>
</dbReference>
<dbReference type="RefSeq" id="WP_175147797.1">
    <property type="nucleotide sequence ID" value="NZ_CADIKK010000001.1"/>
</dbReference>
<evidence type="ECO:0000259" key="3">
    <source>
        <dbReference type="Pfam" id="PF13473"/>
    </source>
</evidence>
<proteinExistence type="predicted"/>
<dbReference type="InterPro" id="IPR035668">
    <property type="entry name" value="Amicyanin"/>
</dbReference>
<sequence length="104" mass="11124">MLTVALGAACGLALPASDAAAPVTHYVVIEQMRFNPPTLTVQRGDRVEWVNKDLFAHTASSTAKVFDSGGIAPNASWSYVAGKPGSYPYLCNFHPTMRGTLNVR</sequence>
<gene>
    <name evidence="4" type="ORF">LMG28614_00311</name>
</gene>
<keyword evidence="5" id="KW-1185">Reference proteome</keyword>
<dbReference type="PANTHER" id="PTHR36507:SF1">
    <property type="entry name" value="BLL1555 PROTEIN"/>
    <property type="match status" value="1"/>
</dbReference>
<feature type="signal peptide" evidence="2">
    <location>
        <begin position="1"/>
        <end position="20"/>
    </location>
</feature>
<organism evidence="4 5">
    <name type="scientific">Paraburkholderia ultramafica</name>
    <dbReference type="NCBI Taxonomy" id="1544867"/>
    <lineage>
        <taxon>Bacteria</taxon>
        <taxon>Pseudomonadati</taxon>
        <taxon>Pseudomonadota</taxon>
        <taxon>Betaproteobacteria</taxon>
        <taxon>Burkholderiales</taxon>
        <taxon>Burkholderiaceae</taxon>
        <taxon>Paraburkholderia</taxon>
    </lineage>
</organism>
<evidence type="ECO:0000256" key="1">
    <source>
        <dbReference type="ARBA" id="ARBA00004418"/>
    </source>
</evidence>
<dbReference type="GO" id="GO:0042597">
    <property type="term" value="C:periplasmic space"/>
    <property type="evidence" value="ECO:0007669"/>
    <property type="project" value="UniProtKB-SubCell"/>
</dbReference>